<reference evidence="1 2" key="1">
    <citation type="journal article" date="2022" name="bioRxiv">
        <title>The genome of the oomycete Peronosclerospora sorghi, a cosmopolitan pathogen of maize and sorghum, is inflated with dispersed pseudogenes.</title>
        <authorList>
            <person name="Fletcher K."/>
            <person name="Martin F."/>
            <person name="Isakeit T."/>
            <person name="Cavanaugh K."/>
            <person name="Magill C."/>
            <person name="Michelmore R."/>
        </authorList>
    </citation>
    <scope>NUCLEOTIDE SEQUENCE [LARGE SCALE GENOMIC DNA]</scope>
    <source>
        <strain evidence="1">P6</strain>
    </source>
</reference>
<name>A0ACC0WU62_9STRA</name>
<keyword evidence="2" id="KW-1185">Reference proteome</keyword>
<sequence length="154" mass="17907">MEDSTQEDIGYKKLFFTWKYSLMKIIRACANYAQIRSHQKQAVDYEKKTKDEFRIISRIAEGTIICRRKTAFLSLNISAEGVMNEGSFPHQSDEERPVPCHWHLKSPHQSRTLLKGICQYRLRNSKKRGTFITTFRGSSNVCSLSKYLCDALTF</sequence>
<evidence type="ECO:0000313" key="1">
    <source>
        <dbReference type="EMBL" id="KAI9922312.1"/>
    </source>
</evidence>
<protein>
    <submittedName>
        <fullName evidence="1">Uncharacterized protein</fullName>
    </submittedName>
</protein>
<evidence type="ECO:0000313" key="2">
    <source>
        <dbReference type="Proteomes" id="UP001163321"/>
    </source>
</evidence>
<gene>
    <name evidence="1" type="ORF">PsorP6_001513</name>
</gene>
<comment type="caution">
    <text evidence="1">The sequence shown here is derived from an EMBL/GenBank/DDBJ whole genome shotgun (WGS) entry which is preliminary data.</text>
</comment>
<dbReference type="Proteomes" id="UP001163321">
    <property type="component" value="Chromosome 1"/>
</dbReference>
<accession>A0ACC0WU62</accession>
<dbReference type="EMBL" id="CM047580">
    <property type="protein sequence ID" value="KAI9922312.1"/>
    <property type="molecule type" value="Genomic_DNA"/>
</dbReference>
<organism evidence="1 2">
    <name type="scientific">Peronosclerospora sorghi</name>
    <dbReference type="NCBI Taxonomy" id="230839"/>
    <lineage>
        <taxon>Eukaryota</taxon>
        <taxon>Sar</taxon>
        <taxon>Stramenopiles</taxon>
        <taxon>Oomycota</taxon>
        <taxon>Peronosporomycetes</taxon>
        <taxon>Peronosporales</taxon>
        <taxon>Peronosporaceae</taxon>
        <taxon>Peronosclerospora</taxon>
    </lineage>
</organism>
<proteinExistence type="predicted"/>